<dbReference type="InterPro" id="IPR013452">
    <property type="entry name" value="Xylose_isom_bac"/>
</dbReference>
<evidence type="ECO:0000256" key="5">
    <source>
        <dbReference type="ARBA" id="ARBA00022723"/>
    </source>
</evidence>
<dbReference type="GO" id="GO:0009045">
    <property type="term" value="F:xylose isomerase activity"/>
    <property type="evidence" value="ECO:0007669"/>
    <property type="project" value="UniProtKB-EC"/>
</dbReference>
<dbReference type="RefSeq" id="WP_310273364.1">
    <property type="nucleotide sequence ID" value="NZ_JAVDXU010000014.1"/>
</dbReference>
<dbReference type="EMBL" id="JAVDXU010000014">
    <property type="protein sequence ID" value="MDR7273220.1"/>
    <property type="molecule type" value="Genomic_DNA"/>
</dbReference>
<accession>A0ABU1YWH7</accession>
<feature type="active site" evidence="9">
    <location>
        <position position="101"/>
    </location>
</feature>
<organism evidence="12 13">
    <name type="scientific">Roseateles saccharophilus</name>
    <name type="common">Pseudomonas saccharophila</name>
    <dbReference type="NCBI Taxonomy" id="304"/>
    <lineage>
        <taxon>Bacteria</taxon>
        <taxon>Pseudomonadati</taxon>
        <taxon>Pseudomonadota</taxon>
        <taxon>Betaproteobacteria</taxon>
        <taxon>Burkholderiales</taxon>
        <taxon>Sphaerotilaceae</taxon>
        <taxon>Roseateles</taxon>
    </lineage>
</organism>
<feature type="binding site" evidence="9">
    <location>
        <position position="268"/>
    </location>
    <ligand>
        <name>Mg(2+)</name>
        <dbReference type="ChEBI" id="CHEBI:18420"/>
        <label>1</label>
    </ligand>
</feature>
<evidence type="ECO:0000256" key="2">
    <source>
        <dbReference type="ARBA" id="ARBA00011881"/>
    </source>
</evidence>
<dbReference type="InterPro" id="IPR036237">
    <property type="entry name" value="Xyl_isomerase-like_sf"/>
</dbReference>
<feature type="binding site" evidence="9">
    <location>
        <position position="268"/>
    </location>
    <ligand>
        <name>Mg(2+)</name>
        <dbReference type="ChEBI" id="CHEBI:18420"/>
        <label>2</label>
    </ligand>
</feature>
<evidence type="ECO:0000256" key="4">
    <source>
        <dbReference type="ARBA" id="ARBA00022629"/>
    </source>
</evidence>
<dbReference type="PROSITE" id="PS51415">
    <property type="entry name" value="XYLOSE_ISOMERASE"/>
    <property type="match status" value="1"/>
</dbReference>
<dbReference type="HAMAP" id="MF_00455">
    <property type="entry name" value="Xylose_isom_A"/>
    <property type="match status" value="1"/>
</dbReference>
<keyword evidence="9" id="KW-0963">Cytoplasm</keyword>
<sequence>MTSYFEHIQPIRYEGADSPNELAFKHYDKDRMVLGKRMEEHLRFAACYWHNFVWTGLDPFGGATFERPWFQGGSPMELAKAKADAAFEFFAKLGVPYYCFHDRDVAPEGASPRESHENFLRLVDVLGEKQQATGLKLLWGTANLFSHRRFMSGAASNPDPEIFKLAALQVRDAMDATLKLGGENYVLWGGREGYETLLNTRLGQEMDQLGRFLNMVVEYKHKIGFQGAILIEPKPREPSKHQYDFDTATVYGFLVRYGLEKEVKVNIEANHATLSGHSFEHEIATAGALGILGSLDMNRGDPLLGWDTDQFPNNVPETAIALYHVLQAGGLGSGGLNFDAKVRRQSIDAADLFHGHIGGMDVCAQALLIAEKMINDGRLKAAVDARYAGWDAPAGQDILQGRRSLDALADQVLQTNTDVAPVSGRQEVLENLVNRFCA</sequence>
<evidence type="ECO:0000256" key="7">
    <source>
        <dbReference type="ARBA" id="ARBA00023277"/>
    </source>
</evidence>
<feature type="binding site" evidence="9">
    <location>
        <position position="309"/>
    </location>
    <ligand>
        <name>Mg(2+)</name>
        <dbReference type="ChEBI" id="CHEBI:18420"/>
        <label>2</label>
    </ligand>
</feature>
<feature type="binding site" evidence="9">
    <location>
        <position position="296"/>
    </location>
    <ligand>
        <name>Mg(2+)</name>
        <dbReference type="ChEBI" id="CHEBI:18420"/>
        <label>1</label>
    </ligand>
</feature>
<feature type="binding site" evidence="9">
    <location>
        <position position="339"/>
    </location>
    <ligand>
        <name>Mg(2+)</name>
        <dbReference type="ChEBI" id="CHEBI:18420"/>
        <label>1</label>
    </ligand>
</feature>
<evidence type="ECO:0000313" key="13">
    <source>
        <dbReference type="Proteomes" id="UP001180453"/>
    </source>
</evidence>
<comment type="subunit">
    <text evidence="2 9 11">Homotetramer.</text>
</comment>
<comment type="catalytic activity">
    <reaction evidence="8 9 10">
        <text>alpha-D-xylose = alpha-D-xylulofuranose</text>
        <dbReference type="Rhea" id="RHEA:22816"/>
        <dbReference type="ChEBI" id="CHEBI:28518"/>
        <dbReference type="ChEBI" id="CHEBI:188998"/>
        <dbReference type="EC" id="5.3.1.5"/>
    </reaction>
</comment>
<proteinExistence type="inferred from homology"/>
<feature type="binding site" evidence="9">
    <location>
        <position position="271"/>
    </location>
    <ligand>
        <name>Mg(2+)</name>
        <dbReference type="ChEBI" id="CHEBI:18420"/>
        <label>2</label>
    </ligand>
</feature>
<comment type="cofactor">
    <cofactor evidence="9">
        <name>Mg(2+)</name>
        <dbReference type="ChEBI" id="CHEBI:18420"/>
    </cofactor>
    <text evidence="9">Binds 2 magnesium ions per subunit.</text>
</comment>
<gene>
    <name evidence="9" type="primary">xylA</name>
    <name evidence="12" type="ORF">J2X20_005915</name>
</gene>
<evidence type="ECO:0000256" key="6">
    <source>
        <dbReference type="ARBA" id="ARBA00023235"/>
    </source>
</evidence>
<dbReference type="PANTHER" id="PTHR48408:SF1">
    <property type="entry name" value="XYLOSE ISOMERASE"/>
    <property type="match status" value="1"/>
</dbReference>
<dbReference type="PRINTS" id="PR00688">
    <property type="entry name" value="XYLOSISMRASE"/>
</dbReference>
<evidence type="ECO:0000256" key="9">
    <source>
        <dbReference type="HAMAP-Rule" id="MF_00455"/>
    </source>
</evidence>
<dbReference type="Proteomes" id="UP001180453">
    <property type="component" value="Unassembled WGS sequence"/>
</dbReference>
<dbReference type="InterPro" id="IPR001998">
    <property type="entry name" value="Xylose_isomerase"/>
</dbReference>
<evidence type="ECO:0000256" key="1">
    <source>
        <dbReference type="ARBA" id="ARBA00005765"/>
    </source>
</evidence>
<evidence type="ECO:0000256" key="3">
    <source>
        <dbReference type="ARBA" id="ARBA00011958"/>
    </source>
</evidence>
<keyword evidence="9" id="KW-0460">Magnesium</keyword>
<evidence type="ECO:0000256" key="11">
    <source>
        <dbReference type="RuleBase" id="RU000610"/>
    </source>
</evidence>
<keyword evidence="7 9" id="KW-0119">Carbohydrate metabolism</keyword>
<keyword evidence="6 9" id="KW-0413">Isomerase</keyword>
<keyword evidence="4 9" id="KW-0859">Xylose metabolism</keyword>
<dbReference type="SUPFAM" id="SSF51658">
    <property type="entry name" value="Xylose isomerase-like"/>
    <property type="match status" value="1"/>
</dbReference>
<dbReference type="PANTHER" id="PTHR48408">
    <property type="match status" value="1"/>
</dbReference>
<evidence type="ECO:0000313" key="12">
    <source>
        <dbReference type="EMBL" id="MDR7273220.1"/>
    </source>
</evidence>
<dbReference type="Gene3D" id="3.20.20.150">
    <property type="entry name" value="Divalent-metal-dependent TIM barrel enzymes"/>
    <property type="match status" value="1"/>
</dbReference>
<feature type="binding site" evidence="9">
    <location>
        <position position="232"/>
    </location>
    <ligand>
        <name>Mg(2+)</name>
        <dbReference type="ChEBI" id="CHEBI:18420"/>
        <label>1</label>
    </ligand>
</feature>
<evidence type="ECO:0000256" key="10">
    <source>
        <dbReference type="RuleBase" id="RU000609"/>
    </source>
</evidence>
<comment type="subcellular location">
    <subcellularLocation>
        <location evidence="9 11">Cytoplasm</location>
    </subcellularLocation>
</comment>
<evidence type="ECO:0000256" key="8">
    <source>
        <dbReference type="ARBA" id="ARBA00033659"/>
    </source>
</evidence>
<dbReference type="EC" id="5.3.1.5" evidence="3 9"/>
<feature type="active site" evidence="9">
    <location>
        <position position="104"/>
    </location>
</feature>
<comment type="similarity">
    <text evidence="1 9 10">Belongs to the xylose isomerase family.</text>
</comment>
<comment type="caution">
    <text evidence="12">The sequence shown here is derived from an EMBL/GenBank/DDBJ whole genome shotgun (WGS) entry which is preliminary data.</text>
</comment>
<dbReference type="NCBIfam" id="TIGR02630">
    <property type="entry name" value="xylose_isom_A"/>
    <property type="match status" value="1"/>
</dbReference>
<keyword evidence="13" id="KW-1185">Reference proteome</keyword>
<keyword evidence="5 9" id="KW-0479">Metal-binding</keyword>
<reference evidence="12 13" key="1">
    <citation type="submission" date="2023-07" db="EMBL/GenBank/DDBJ databases">
        <title>Sorghum-associated microbial communities from plants grown in Nebraska, USA.</title>
        <authorList>
            <person name="Schachtman D."/>
        </authorList>
    </citation>
    <scope>NUCLEOTIDE SEQUENCE [LARGE SCALE GENOMIC DNA]</scope>
    <source>
        <strain evidence="12 13">BE314</strain>
    </source>
</reference>
<feature type="binding site" evidence="9">
    <location>
        <position position="307"/>
    </location>
    <ligand>
        <name>Mg(2+)</name>
        <dbReference type="ChEBI" id="CHEBI:18420"/>
        <label>2</label>
    </ligand>
</feature>
<name>A0ABU1YWH7_ROSSA</name>
<dbReference type="NCBIfam" id="NF003998">
    <property type="entry name" value="PRK05474.1"/>
    <property type="match status" value="1"/>
</dbReference>
<protein>
    <recommendedName>
        <fullName evidence="3 9">Xylose isomerase</fullName>
        <ecNumber evidence="3 9">5.3.1.5</ecNumber>
    </recommendedName>
</protein>